<name>I3T9U4_LOTJA</name>
<dbReference type="EMBL" id="BT149492">
    <property type="protein sequence ID" value="AFK49286.1"/>
    <property type="molecule type" value="mRNA"/>
</dbReference>
<proteinExistence type="evidence at transcript level"/>
<accession>I3T9U4</accession>
<protein>
    <submittedName>
        <fullName evidence="1">Uncharacterized protein</fullName>
    </submittedName>
</protein>
<organism evidence="1">
    <name type="scientific">Lotus japonicus</name>
    <name type="common">Lotus corniculatus var. japonicus</name>
    <dbReference type="NCBI Taxonomy" id="34305"/>
    <lineage>
        <taxon>Eukaryota</taxon>
        <taxon>Viridiplantae</taxon>
        <taxon>Streptophyta</taxon>
        <taxon>Embryophyta</taxon>
        <taxon>Tracheophyta</taxon>
        <taxon>Spermatophyta</taxon>
        <taxon>Magnoliopsida</taxon>
        <taxon>eudicotyledons</taxon>
        <taxon>Gunneridae</taxon>
        <taxon>Pentapetalae</taxon>
        <taxon>rosids</taxon>
        <taxon>fabids</taxon>
        <taxon>Fabales</taxon>
        <taxon>Fabaceae</taxon>
        <taxon>Papilionoideae</taxon>
        <taxon>50 kb inversion clade</taxon>
        <taxon>NPAAA clade</taxon>
        <taxon>Hologalegina</taxon>
        <taxon>robinioid clade</taxon>
        <taxon>Loteae</taxon>
        <taxon>Lotus</taxon>
    </lineage>
</organism>
<reference evidence="1" key="1">
    <citation type="submission" date="2012-05" db="EMBL/GenBank/DDBJ databases">
        <authorList>
            <person name="Krishnakumar V."/>
            <person name="Cheung F."/>
            <person name="Xiao Y."/>
            <person name="Chan A."/>
            <person name="Moskal W.A."/>
            <person name="Town C.D."/>
        </authorList>
    </citation>
    <scope>NUCLEOTIDE SEQUENCE</scope>
</reference>
<sequence length="74" mass="8786">MKKIRMVWVNWVSAFRVCRSKMRALLPYQQKTIVFFICLRLIQFQATTQVSSPRRLGLSPPLHTCCHYAFINVR</sequence>
<evidence type="ECO:0000313" key="1">
    <source>
        <dbReference type="EMBL" id="AFK49286.1"/>
    </source>
</evidence>
<dbReference type="AlphaFoldDB" id="I3T9U4"/>